<feature type="binding site" evidence="4">
    <location>
        <position position="124"/>
    </location>
    <ligand>
        <name>pyridoxal 5'-phosphate</name>
        <dbReference type="ChEBI" id="CHEBI:597326"/>
    </ligand>
</feature>
<dbReference type="GO" id="GO:0097053">
    <property type="term" value="P:L-kynurenine catabolic process"/>
    <property type="evidence" value="ECO:0007669"/>
    <property type="project" value="UniProtKB-UniRule"/>
</dbReference>
<dbReference type="Pfam" id="PF22580">
    <property type="entry name" value="KYNU_C"/>
    <property type="match status" value="1"/>
</dbReference>
<dbReference type="GO" id="GO:0030170">
    <property type="term" value="F:pyridoxal phosphate binding"/>
    <property type="evidence" value="ECO:0007669"/>
    <property type="project" value="UniProtKB-UniRule"/>
</dbReference>
<keyword evidence="4 5" id="KW-0963">Cytoplasm</keyword>
<dbReference type="SUPFAM" id="SSF53383">
    <property type="entry name" value="PLP-dependent transferases"/>
    <property type="match status" value="1"/>
</dbReference>
<comment type="subunit">
    <text evidence="4 5">Homodimer.</text>
</comment>
<dbReference type="Gene3D" id="3.90.1150.10">
    <property type="entry name" value="Aspartate Aminotransferase, domain 1"/>
    <property type="match status" value="1"/>
</dbReference>
<dbReference type="PIRSF" id="PIRSF038800">
    <property type="entry name" value="KYNU"/>
    <property type="match status" value="1"/>
</dbReference>
<dbReference type="GO" id="GO:0043420">
    <property type="term" value="P:anthranilate metabolic process"/>
    <property type="evidence" value="ECO:0007669"/>
    <property type="project" value="UniProtKB-UniRule"/>
</dbReference>
<reference evidence="6" key="1">
    <citation type="submission" date="2020-10" db="EMBL/GenBank/DDBJ databases">
        <authorList>
            <person name="Roach M.J.R."/>
        </authorList>
    </citation>
    <scope>NUCLEOTIDE SEQUENCE</scope>
    <source>
        <strain evidence="6">CBS 1945</strain>
    </source>
</reference>
<comment type="subcellular location">
    <subcellularLocation>
        <location evidence="4 5">Cytoplasm</location>
    </subcellularLocation>
</comment>
<name>A0A875S0S1_EENNA</name>
<dbReference type="UniPathway" id="UPA00334">
    <property type="reaction ID" value="UER00455"/>
</dbReference>
<keyword evidence="3 4" id="KW-0663">Pyridoxal phosphate</keyword>
<feature type="binding site" evidence="4">
    <location>
        <begin position="152"/>
        <end position="155"/>
    </location>
    <ligand>
        <name>pyridoxal 5'-phosphate</name>
        <dbReference type="ChEBI" id="CHEBI:597326"/>
    </ligand>
</feature>
<feature type="binding site" evidence="4">
    <location>
        <position position="321"/>
    </location>
    <ligand>
        <name>pyridoxal 5'-phosphate</name>
        <dbReference type="ChEBI" id="CHEBI:597326"/>
    </ligand>
</feature>
<protein>
    <recommendedName>
        <fullName evidence="4 5">Kynureninase</fullName>
        <ecNumber evidence="4 5">3.7.1.3</ecNumber>
    </recommendedName>
    <alternativeName>
        <fullName evidence="4">Biosynthesis of nicotinic acid protein 5</fullName>
    </alternativeName>
    <alternativeName>
        <fullName evidence="4">L-kynurenine hydrolase</fullName>
    </alternativeName>
</protein>
<feature type="binding site" evidence="4">
    <location>
        <position position="239"/>
    </location>
    <ligand>
        <name>pyridoxal 5'-phosphate</name>
        <dbReference type="ChEBI" id="CHEBI:597326"/>
    </ligand>
</feature>
<keyword evidence="2 4" id="KW-0378">Hydrolase</keyword>
<comment type="function">
    <text evidence="4 5">Catalyzes the cleavage of L-kynurenine (L-Kyn) and L-3-hydroxykynurenine (L-3OHKyn) into anthranilic acid (AA) and 3-hydroxyanthranilic acid (3-OHAA), respectively.</text>
</comment>
<feature type="binding site" evidence="4">
    <location>
        <position position="293"/>
    </location>
    <ligand>
        <name>pyridoxal 5'-phosphate</name>
        <dbReference type="ChEBI" id="CHEBI:597326"/>
    </ligand>
</feature>
<dbReference type="PANTHER" id="PTHR14084">
    <property type="entry name" value="KYNURENINASE"/>
    <property type="match status" value="1"/>
</dbReference>
<evidence type="ECO:0000313" key="6">
    <source>
        <dbReference type="EMBL" id="QPG74996.1"/>
    </source>
</evidence>
<dbReference type="InterPro" id="IPR015421">
    <property type="entry name" value="PyrdxlP-dep_Trfase_major"/>
</dbReference>
<evidence type="ECO:0000256" key="1">
    <source>
        <dbReference type="ARBA" id="ARBA00022642"/>
    </source>
</evidence>
<sequence length="463" mass="52300">MSLQDKAKQLDEQFPTHKELFAFPTFESMGLKDPAQRADSSKKTLLSPVNYLCGNSLGLMPKSTVEAVNNELKAWAMRGVESHFRHPMESDGLTNWVNIDLPVIPLLAEIVGAKEQEVACMGTLTMNLNSLLCSFYQPTGSRYKILFEKHAFPSDYYAMLNQVKLHGYNEEALIQLAPRKGEFFLKTEDILETIENEGESIAVVCFSGIQYYTGQYFDIARITEAAHVKGCVVGWDLAHAVGNVDLQLHEWNVDFAAWCSYKYLNSGPGGIGGIFVHERLFHDQQWKPRLAGWWGNNSSVRFKMLEQFDPIPGALGFRQSNPSVIDVVSLRSSLETYKKCGGIKALREKSKALTKYLETLLENSIYYRDAEHSLDAKPHFNIITPSNPDSRGAQLSLLFAPHYQDSQKNVMQSIFKFLNERGVICDDRKPDVIRLAPVPSYNSFSDCYDSVKLLNEAFEQYAD</sequence>
<evidence type="ECO:0000256" key="3">
    <source>
        <dbReference type="ARBA" id="ARBA00022898"/>
    </source>
</evidence>
<dbReference type="GO" id="GO:0005737">
    <property type="term" value="C:cytoplasm"/>
    <property type="evidence" value="ECO:0007669"/>
    <property type="project" value="UniProtKB-SubCell"/>
</dbReference>
<dbReference type="GO" id="GO:0019805">
    <property type="term" value="P:quinolinate biosynthetic process"/>
    <property type="evidence" value="ECO:0007669"/>
    <property type="project" value="UniProtKB-UniRule"/>
</dbReference>
<dbReference type="PANTHER" id="PTHR14084:SF0">
    <property type="entry name" value="KYNURENINASE"/>
    <property type="match status" value="1"/>
</dbReference>
<gene>
    <name evidence="4" type="primary">BNA5</name>
    <name evidence="6" type="ORF">FOA43_002336</name>
</gene>
<comment type="similarity">
    <text evidence="4 5">Belongs to the kynureninase family.</text>
</comment>
<dbReference type="HAMAP" id="MF_01970">
    <property type="entry name" value="Kynureninase"/>
    <property type="match status" value="1"/>
</dbReference>
<dbReference type="GO" id="GO:0034354">
    <property type="term" value="P:'de novo' NAD+ biosynthetic process from L-tryptophan"/>
    <property type="evidence" value="ECO:0007669"/>
    <property type="project" value="UniProtKB-UniRule"/>
</dbReference>
<dbReference type="Proteomes" id="UP000662931">
    <property type="component" value="Chromosome 2"/>
</dbReference>
<organism evidence="6 7">
    <name type="scientific">Eeniella nana</name>
    <name type="common">Yeast</name>
    <name type="synonym">Brettanomyces nanus</name>
    <dbReference type="NCBI Taxonomy" id="13502"/>
    <lineage>
        <taxon>Eukaryota</taxon>
        <taxon>Fungi</taxon>
        <taxon>Dikarya</taxon>
        <taxon>Ascomycota</taxon>
        <taxon>Saccharomycotina</taxon>
        <taxon>Pichiomycetes</taxon>
        <taxon>Pichiales</taxon>
        <taxon>Pichiaceae</taxon>
        <taxon>Brettanomyces</taxon>
    </lineage>
</organism>
<comment type="pathway">
    <text evidence="4 5">Cofactor biosynthesis; NAD(+) biosynthesis; quinolinate from L-kynurenine: step 2/3.</text>
</comment>
<comment type="cofactor">
    <cofactor evidence="4 5">
        <name>pyridoxal 5'-phosphate</name>
        <dbReference type="ChEBI" id="CHEBI:597326"/>
    </cofactor>
</comment>
<comment type="pathway">
    <text evidence="4 5">Amino-acid degradation; L-kynurenine degradation; L-alanine and anthranilate from L-kynurenine: step 1/1.</text>
</comment>
<keyword evidence="1 4" id="KW-0662">Pyridine nucleotide biosynthesis</keyword>
<dbReference type="EC" id="3.7.1.3" evidence="4 5"/>
<dbReference type="GO" id="GO:0030429">
    <property type="term" value="F:kynureninase activity"/>
    <property type="evidence" value="ECO:0007669"/>
    <property type="project" value="UniProtKB-UniRule"/>
</dbReference>
<dbReference type="AlphaFoldDB" id="A0A875S0S1"/>
<dbReference type="Gene3D" id="3.40.640.10">
    <property type="entry name" value="Type I PLP-dependent aspartate aminotransferase-like (Major domain)"/>
    <property type="match status" value="1"/>
</dbReference>
<evidence type="ECO:0000256" key="4">
    <source>
        <dbReference type="HAMAP-Rule" id="MF_03017"/>
    </source>
</evidence>
<feature type="binding site" evidence="4">
    <location>
        <position position="207"/>
    </location>
    <ligand>
        <name>pyridoxal 5'-phosphate</name>
        <dbReference type="ChEBI" id="CHEBI:597326"/>
    </ligand>
</feature>
<dbReference type="InterPro" id="IPR010111">
    <property type="entry name" value="Kynureninase"/>
</dbReference>
<comment type="catalytic activity">
    <reaction evidence="4 5">
        <text>L-kynurenine + H2O = anthranilate + L-alanine + H(+)</text>
        <dbReference type="Rhea" id="RHEA:16813"/>
        <dbReference type="ChEBI" id="CHEBI:15377"/>
        <dbReference type="ChEBI" id="CHEBI:15378"/>
        <dbReference type="ChEBI" id="CHEBI:16567"/>
        <dbReference type="ChEBI" id="CHEBI:57959"/>
        <dbReference type="ChEBI" id="CHEBI:57972"/>
        <dbReference type="EC" id="3.7.1.3"/>
    </reaction>
</comment>
<dbReference type="InterPro" id="IPR015422">
    <property type="entry name" value="PyrdxlP-dep_Trfase_small"/>
</dbReference>
<evidence type="ECO:0000313" key="7">
    <source>
        <dbReference type="Proteomes" id="UP000662931"/>
    </source>
</evidence>
<feature type="modified residue" description="N6-(pyridoxal phosphate)lysine" evidence="4">
    <location>
        <position position="262"/>
    </location>
</feature>
<dbReference type="InterPro" id="IPR015424">
    <property type="entry name" value="PyrdxlP-dep_Trfase"/>
</dbReference>
<dbReference type="NCBIfam" id="TIGR01814">
    <property type="entry name" value="kynureninase"/>
    <property type="match status" value="1"/>
</dbReference>
<evidence type="ECO:0000256" key="2">
    <source>
        <dbReference type="ARBA" id="ARBA00022801"/>
    </source>
</evidence>
<evidence type="ECO:0000256" key="5">
    <source>
        <dbReference type="PIRNR" id="PIRNR038800"/>
    </source>
</evidence>
<feature type="binding site" evidence="4">
    <location>
        <position position="125"/>
    </location>
    <ligand>
        <name>pyridoxal 5'-phosphate</name>
        <dbReference type="ChEBI" id="CHEBI:597326"/>
    </ligand>
</feature>
<dbReference type="OrthoDB" id="5978656at2759"/>
<dbReference type="GO" id="GO:0019441">
    <property type="term" value="P:L-tryptophan catabolic process to kynurenine"/>
    <property type="evidence" value="ECO:0007669"/>
    <property type="project" value="TreeGrafter"/>
</dbReference>
<keyword evidence="7" id="KW-1185">Reference proteome</keyword>
<feature type="binding site" evidence="4">
    <location>
        <position position="261"/>
    </location>
    <ligand>
        <name>pyridoxal 5'-phosphate</name>
        <dbReference type="ChEBI" id="CHEBI:597326"/>
    </ligand>
</feature>
<comment type="catalytic activity">
    <reaction evidence="5">
        <text>3-hydroxy-L-kynurenine + H2O = 3-hydroxyanthranilate + L-alanine + H(+)</text>
        <dbReference type="Rhea" id="RHEA:25143"/>
        <dbReference type="ChEBI" id="CHEBI:15377"/>
        <dbReference type="ChEBI" id="CHEBI:15378"/>
        <dbReference type="ChEBI" id="CHEBI:36559"/>
        <dbReference type="ChEBI" id="CHEBI:57972"/>
        <dbReference type="ChEBI" id="CHEBI:58125"/>
        <dbReference type="EC" id="3.7.1.3"/>
    </reaction>
</comment>
<dbReference type="UniPathway" id="UPA00253">
    <property type="reaction ID" value="UER00329"/>
</dbReference>
<accession>A0A875S0S1</accession>
<feature type="binding site" evidence="4">
    <location>
        <position position="236"/>
    </location>
    <ligand>
        <name>pyridoxal 5'-phosphate</name>
        <dbReference type="ChEBI" id="CHEBI:597326"/>
    </ligand>
</feature>
<proteinExistence type="inferred from homology"/>
<dbReference type="EMBL" id="CP064813">
    <property type="protein sequence ID" value="QPG74996.1"/>
    <property type="molecule type" value="Genomic_DNA"/>
</dbReference>
<dbReference type="FunFam" id="3.40.640.10:FF:000031">
    <property type="entry name" value="Kynureninase"/>
    <property type="match status" value="1"/>
</dbReference>